<keyword evidence="1" id="KW-1133">Transmembrane helix</keyword>
<organism evidence="2 3">
    <name type="scientific">Micractinium conductrix</name>
    <dbReference type="NCBI Taxonomy" id="554055"/>
    <lineage>
        <taxon>Eukaryota</taxon>
        <taxon>Viridiplantae</taxon>
        <taxon>Chlorophyta</taxon>
        <taxon>core chlorophytes</taxon>
        <taxon>Trebouxiophyceae</taxon>
        <taxon>Chlorellales</taxon>
        <taxon>Chlorellaceae</taxon>
        <taxon>Chlorella clade</taxon>
        <taxon>Micractinium</taxon>
    </lineage>
</organism>
<proteinExistence type="predicted"/>
<keyword evidence="1" id="KW-0472">Membrane</keyword>
<sequence>MEDALGTRIATSAVPGGMGFNRVPSSTAGGGPAEVTWDEMGQLGLHKALTEYYKLSASQRRLRLCGGADGGPPSAVCQLVRAFVCPQLPAALAPPALLAAGSALLYAAAWLLYSTAPLTIPLALWLAFAANGQLGLAPQAAALAARLHPAAGAAAAQLADVALPAALRGAAQRPAAALALLAGLLLLLRLAERAVLRRRQRRWETASRRLTAADVEARYSGWAPPSSASPASPDAVVLAAEQPPQAQRKAGSPVPSPPLLLVLREQVGALWHAVYGAAALPTDPLESYEDVAAAVGRLSQETGVEPPTCRSTNGDVGQALLTSIVHVKRALGVA</sequence>
<gene>
    <name evidence="2" type="ORF">C2E20_2682</name>
</gene>
<evidence type="ECO:0000313" key="2">
    <source>
        <dbReference type="EMBL" id="PSC74110.1"/>
    </source>
</evidence>
<name>A0A2P6VJ72_9CHLO</name>
<accession>A0A2P6VJ72</accession>
<dbReference type="Proteomes" id="UP000239649">
    <property type="component" value="Unassembled WGS sequence"/>
</dbReference>
<evidence type="ECO:0000256" key="1">
    <source>
        <dbReference type="SAM" id="Phobius"/>
    </source>
</evidence>
<reference evidence="2 3" key="1">
    <citation type="journal article" date="2018" name="Plant J.">
        <title>Genome sequences of Chlorella sorokiniana UTEX 1602 and Micractinium conductrix SAG 241.80: implications to maltose excretion by a green alga.</title>
        <authorList>
            <person name="Arriola M.B."/>
            <person name="Velmurugan N."/>
            <person name="Zhang Y."/>
            <person name="Plunkett M.H."/>
            <person name="Hondzo H."/>
            <person name="Barney B.M."/>
        </authorList>
    </citation>
    <scope>NUCLEOTIDE SEQUENCE [LARGE SCALE GENOMIC DNA]</scope>
    <source>
        <strain evidence="2 3">SAG 241.80</strain>
    </source>
</reference>
<protein>
    <submittedName>
        <fullName evidence="2">Uncharacterized protein</fullName>
    </submittedName>
</protein>
<dbReference type="EMBL" id="LHPF02000005">
    <property type="protein sequence ID" value="PSC74110.1"/>
    <property type="molecule type" value="Genomic_DNA"/>
</dbReference>
<feature type="transmembrane region" description="Helical" evidence="1">
    <location>
        <begin position="174"/>
        <end position="191"/>
    </location>
</feature>
<comment type="caution">
    <text evidence="2">The sequence shown here is derived from an EMBL/GenBank/DDBJ whole genome shotgun (WGS) entry which is preliminary data.</text>
</comment>
<dbReference type="AlphaFoldDB" id="A0A2P6VJ72"/>
<feature type="transmembrane region" description="Helical" evidence="1">
    <location>
        <begin position="103"/>
        <end position="128"/>
    </location>
</feature>
<evidence type="ECO:0000313" key="3">
    <source>
        <dbReference type="Proteomes" id="UP000239649"/>
    </source>
</evidence>
<dbReference type="OrthoDB" id="10525718at2759"/>
<keyword evidence="3" id="KW-1185">Reference proteome</keyword>
<keyword evidence="1" id="KW-0812">Transmembrane</keyword>